<evidence type="ECO:0000256" key="1">
    <source>
        <dbReference type="SAM" id="MobiDB-lite"/>
    </source>
</evidence>
<dbReference type="EMBL" id="CAJVPZ010001052">
    <property type="protein sequence ID" value="CAG8483122.1"/>
    <property type="molecule type" value="Genomic_DNA"/>
</dbReference>
<keyword evidence="3" id="KW-1185">Reference proteome</keyword>
<evidence type="ECO:0000313" key="2">
    <source>
        <dbReference type="EMBL" id="CAG8483122.1"/>
    </source>
</evidence>
<dbReference type="PANTHER" id="PTHR35871:SF1">
    <property type="entry name" value="CXC1-LIKE CYSTEINE CLUSTER ASSOCIATED WITH KDZ TRANSPOSASES DOMAIN-CONTAINING PROTEIN"/>
    <property type="match status" value="1"/>
</dbReference>
<protein>
    <submittedName>
        <fullName evidence="2">8250_t:CDS:1</fullName>
    </submittedName>
</protein>
<gene>
    <name evidence="2" type="ORF">RFULGI_LOCUS1631</name>
</gene>
<comment type="caution">
    <text evidence="2">The sequence shown here is derived from an EMBL/GenBank/DDBJ whole genome shotgun (WGS) entry which is preliminary data.</text>
</comment>
<proteinExistence type="predicted"/>
<dbReference type="AlphaFoldDB" id="A0A9N8WD17"/>
<sequence length="248" mass="28328">MVQLSKRKIHLRKIKAEASETCNSSGDELNDVEDGEISILRPEEADNVITRLMQTVSEMVNRHINTNDDSISDSIGSDSDSETFGSDSEVETAKRNIIVAEAARKGVYHAQVRKGMYIDGHEYTDVVAYRERFLERMAEFEARMVVFSDENMEEETRPDFDDIIILITYDDEFLIDIGERLVLHEEDKVYMQHAILQVICFPEDYKNPDLHGELKGLKQVLGERGLWRDGIKLACKGGCEQGKTDSRF</sequence>
<reference evidence="2" key="1">
    <citation type="submission" date="2021-06" db="EMBL/GenBank/DDBJ databases">
        <authorList>
            <person name="Kallberg Y."/>
            <person name="Tangrot J."/>
            <person name="Rosling A."/>
        </authorList>
    </citation>
    <scope>NUCLEOTIDE SEQUENCE</scope>
    <source>
        <strain evidence="2">IN212</strain>
    </source>
</reference>
<feature type="compositionally biased region" description="Low complexity" evidence="1">
    <location>
        <begin position="68"/>
        <end position="78"/>
    </location>
</feature>
<name>A0A9N8WD17_9GLOM</name>
<dbReference type="Proteomes" id="UP000789396">
    <property type="component" value="Unassembled WGS sequence"/>
</dbReference>
<dbReference type="PANTHER" id="PTHR35871">
    <property type="entry name" value="EXPRESSED PROTEIN"/>
    <property type="match status" value="1"/>
</dbReference>
<feature type="region of interest" description="Disordered" evidence="1">
    <location>
        <begin position="65"/>
        <end position="88"/>
    </location>
</feature>
<dbReference type="OrthoDB" id="2418550at2759"/>
<organism evidence="2 3">
    <name type="scientific">Racocetra fulgida</name>
    <dbReference type="NCBI Taxonomy" id="60492"/>
    <lineage>
        <taxon>Eukaryota</taxon>
        <taxon>Fungi</taxon>
        <taxon>Fungi incertae sedis</taxon>
        <taxon>Mucoromycota</taxon>
        <taxon>Glomeromycotina</taxon>
        <taxon>Glomeromycetes</taxon>
        <taxon>Diversisporales</taxon>
        <taxon>Gigasporaceae</taxon>
        <taxon>Racocetra</taxon>
    </lineage>
</organism>
<evidence type="ECO:0000313" key="3">
    <source>
        <dbReference type="Proteomes" id="UP000789396"/>
    </source>
</evidence>
<accession>A0A9N8WD17</accession>